<proteinExistence type="predicted"/>
<keyword evidence="2" id="KW-1185">Reference proteome</keyword>
<protein>
    <submittedName>
        <fullName evidence="1">Uncharacterized protein</fullName>
    </submittedName>
</protein>
<dbReference type="Proteomes" id="UP001151081">
    <property type="component" value="Unassembled WGS sequence"/>
</dbReference>
<comment type="caution">
    <text evidence="1">The sequence shown here is derived from an EMBL/GenBank/DDBJ whole genome shotgun (WGS) entry which is preliminary data.</text>
</comment>
<reference evidence="1 2" key="1">
    <citation type="submission" date="2021-04" db="EMBL/GenBank/DDBJ databases">
        <title>Genome analysis of Polyangium sp.</title>
        <authorList>
            <person name="Li Y."/>
            <person name="Wang J."/>
        </authorList>
    </citation>
    <scope>NUCLEOTIDE SEQUENCE [LARGE SCALE GENOMIC DNA]</scope>
    <source>
        <strain evidence="1 2">SDU14</strain>
    </source>
</reference>
<dbReference type="EMBL" id="JAGTJJ010000002">
    <property type="protein sequence ID" value="MDC3980477.1"/>
    <property type="molecule type" value="Genomic_DNA"/>
</dbReference>
<evidence type="ECO:0000313" key="2">
    <source>
        <dbReference type="Proteomes" id="UP001151081"/>
    </source>
</evidence>
<gene>
    <name evidence="1" type="ORF">KEG57_08235</name>
</gene>
<sequence>MDSRLKDFLTDAALDHDQLMVFLTDPQSAIQSAQLSADDERALRTGNPDIIYARIQGRTYDPNDPLSSSAQAITNYNYPYYPNDTGETV</sequence>
<name>A0A9X3WYL7_9BACT</name>
<organism evidence="1 2">
    <name type="scientific">Polyangium jinanense</name>
    <dbReference type="NCBI Taxonomy" id="2829994"/>
    <lineage>
        <taxon>Bacteria</taxon>
        <taxon>Pseudomonadati</taxon>
        <taxon>Myxococcota</taxon>
        <taxon>Polyangia</taxon>
        <taxon>Polyangiales</taxon>
        <taxon>Polyangiaceae</taxon>
        <taxon>Polyangium</taxon>
    </lineage>
</organism>
<accession>A0A9X3WYL7</accession>
<evidence type="ECO:0000313" key="1">
    <source>
        <dbReference type="EMBL" id="MDC3980477.1"/>
    </source>
</evidence>
<dbReference type="RefSeq" id="WP_272417514.1">
    <property type="nucleotide sequence ID" value="NZ_JAGTJJ010000002.1"/>
</dbReference>
<dbReference type="AlphaFoldDB" id="A0A9X3WYL7"/>